<dbReference type="SUPFAM" id="SSF49313">
    <property type="entry name" value="Cadherin-like"/>
    <property type="match status" value="1"/>
</dbReference>
<feature type="domain" description="SLH" evidence="3">
    <location>
        <begin position="1256"/>
        <end position="1319"/>
    </location>
</feature>
<evidence type="ECO:0000256" key="1">
    <source>
        <dbReference type="SAM" id="MobiDB-lite"/>
    </source>
</evidence>
<dbReference type="Gene3D" id="2.60.40.1260">
    <property type="entry name" value="Lamin Tail domain"/>
    <property type="match status" value="1"/>
</dbReference>
<dbReference type="InterPro" id="IPR001322">
    <property type="entry name" value="Lamin_tail_dom"/>
</dbReference>
<dbReference type="Proteomes" id="UP000564644">
    <property type="component" value="Unassembled WGS sequence"/>
</dbReference>
<gene>
    <name evidence="5" type="ORF">H7C18_32380</name>
</gene>
<dbReference type="Gene3D" id="2.60.40.10">
    <property type="entry name" value="Immunoglobulins"/>
    <property type="match status" value="1"/>
</dbReference>
<name>A0A7X0SXA3_9BACL</name>
<dbReference type="SUPFAM" id="SSF74853">
    <property type="entry name" value="Lamin A/C globular tail domain"/>
    <property type="match status" value="1"/>
</dbReference>
<accession>A0A7X0SXA3</accession>
<dbReference type="SMART" id="SM00635">
    <property type="entry name" value="BID_2"/>
    <property type="match status" value="1"/>
</dbReference>
<feature type="signal peptide" evidence="2">
    <location>
        <begin position="1"/>
        <end position="28"/>
    </location>
</feature>
<dbReference type="PANTHER" id="PTHR46928:SF1">
    <property type="entry name" value="MESENCHYME-SPECIFIC CELL SURFACE GLYCOPROTEIN"/>
    <property type="match status" value="1"/>
</dbReference>
<dbReference type="RefSeq" id="WP_185133267.1">
    <property type="nucleotide sequence ID" value="NZ_JACJVO010000051.1"/>
</dbReference>
<dbReference type="GO" id="GO:0016020">
    <property type="term" value="C:membrane"/>
    <property type="evidence" value="ECO:0007669"/>
    <property type="project" value="InterPro"/>
</dbReference>
<dbReference type="PROSITE" id="PS51272">
    <property type="entry name" value="SLH"/>
    <property type="match status" value="3"/>
</dbReference>
<dbReference type="InterPro" id="IPR015919">
    <property type="entry name" value="Cadherin-like_sf"/>
</dbReference>
<feature type="compositionally biased region" description="Polar residues" evidence="1">
    <location>
        <begin position="959"/>
        <end position="973"/>
    </location>
</feature>
<dbReference type="InterPro" id="IPR052956">
    <property type="entry name" value="Mesenchyme-surface_protein"/>
</dbReference>
<protein>
    <submittedName>
        <fullName evidence="5">Choice-of-anchor I family protein</fullName>
    </submittedName>
</protein>
<dbReference type="InterPro" id="IPR003343">
    <property type="entry name" value="Big_2"/>
</dbReference>
<dbReference type="InterPro" id="IPR055188">
    <property type="entry name" value="Choice_anch_I"/>
</dbReference>
<keyword evidence="2" id="KW-0732">Signal</keyword>
<proteinExistence type="predicted"/>
<dbReference type="InterPro" id="IPR036415">
    <property type="entry name" value="Lamin_tail_dom_sf"/>
</dbReference>
<dbReference type="NCBIfam" id="NF038117">
    <property type="entry name" value="choice_anch_I"/>
    <property type="match status" value="1"/>
</dbReference>
<dbReference type="Pfam" id="PF00932">
    <property type="entry name" value="LTD"/>
    <property type="match status" value="1"/>
</dbReference>
<organism evidence="5 6">
    <name type="scientific">Cohnella zeiphila</name>
    <dbReference type="NCBI Taxonomy" id="2761120"/>
    <lineage>
        <taxon>Bacteria</taxon>
        <taxon>Bacillati</taxon>
        <taxon>Bacillota</taxon>
        <taxon>Bacilli</taxon>
        <taxon>Bacillales</taxon>
        <taxon>Paenibacillaceae</taxon>
        <taxon>Cohnella</taxon>
    </lineage>
</organism>
<evidence type="ECO:0000259" key="4">
    <source>
        <dbReference type="PROSITE" id="PS51841"/>
    </source>
</evidence>
<dbReference type="Pfam" id="PF02368">
    <property type="entry name" value="Big_2"/>
    <property type="match status" value="1"/>
</dbReference>
<evidence type="ECO:0000256" key="2">
    <source>
        <dbReference type="SAM" id="SignalP"/>
    </source>
</evidence>
<evidence type="ECO:0000313" key="6">
    <source>
        <dbReference type="Proteomes" id="UP000564644"/>
    </source>
</evidence>
<feature type="domain" description="SLH" evidence="3">
    <location>
        <begin position="1321"/>
        <end position="1382"/>
    </location>
</feature>
<dbReference type="Pfam" id="PF00395">
    <property type="entry name" value="SLH"/>
    <property type="match status" value="3"/>
</dbReference>
<reference evidence="5 6" key="1">
    <citation type="submission" date="2020-08" db="EMBL/GenBank/DDBJ databases">
        <title>Cohnella phylogeny.</title>
        <authorList>
            <person name="Dunlap C."/>
        </authorList>
    </citation>
    <scope>NUCLEOTIDE SEQUENCE [LARGE SCALE GENOMIC DNA]</scope>
    <source>
        <strain evidence="5 6">CBP 2801</strain>
    </source>
</reference>
<dbReference type="PANTHER" id="PTHR46928">
    <property type="entry name" value="MESENCHYME-SPECIFIC CELL SURFACE GLYCOPROTEIN"/>
    <property type="match status" value="1"/>
</dbReference>
<dbReference type="InterPro" id="IPR011044">
    <property type="entry name" value="Quino_amine_DH_bsu"/>
</dbReference>
<dbReference type="Gene3D" id="2.60.40.1080">
    <property type="match status" value="1"/>
</dbReference>
<evidence type="ECO:0000259" key="3">
    <source>
        <dbReference type="PROSITE" id="PS51272"/>
    </source>
</evidence>
<feature type="compositionally biased region" description="Basic and acidic residues" evidence="1">
    <location>
        <begin position="772"/>
        <end position="784"/>
    </location>
</feature>
<feature type="region of interest" description="Disordered" evidence="1">
    <location>
        <begin position="762"/>
        <end position="784"/>
    </location>
</feature>
<dbReference type="InterPro" id="IPR008964">
    <property type="entry name" value="Invasin/intimin_cell_adhesion"/>
</dbReference>
<dbReference type="Pfam" id="PF22494">
    <property type="entry name" value="choice_anch_I"/>
    <property type="match status" value="1"/>
</dbReference>
<feature type="chain" id="PRO_5038583361" evidence="2">
    <location>
        <begin position="29"/>
        <end position="1382"/>
    </location>
</feature>
<sequence>MSTGFSRSKKLISLVLSAEVALSGLAVALPAASAADEATPGAPYKADGTYDVTVPHVIINQVYGDGGKTGAAGSNGFIELYNPTDANVDLSGWSLQYADPDTEEDAESDPSSNAWHKLDLQNEIKPHSSYLVVGASAEQPDTTLDLTGKGDQTWDQVINNKELKVVLMSNQDQLSNAMANPFADKPPGYVDMLGTAGEDGDPIDGYESNYPFGAGMANTKNVALRRMNFADTDDNKANFEPVSYKEYVPTGTSADPAPRNSASGEWGVELAISTSSLPDAQVGKDYAAAIAATGGKAPYTFAATGLPEGLTLDAATGAITGVPADGAEGAATVELTVTDSEQATVNATLTLNVAAAETAIEPVADQISIAKIGGYSVGTTNADGGVAEIVKYNPDNKEFYLVNGSANPPTLDIVSLTGGDQVAPAKTTSVPVADLAERKEGFVYGDLTSVDINTRTKRVALAVQEADSMKNGQILVLDYDGNLIKSYEAGVQPDMVKFTSDGRYILTADEAEPRTAAGDPEGSVTVVDTQTGSDVHVKFDKPDVIDDNVHVRGRSDANSPQITSAGSKEDAVFDFEPEYITLSADEKTAYVSLQENNAIARIDVASHSLLSVKGLGLKDLNDPRNELDLLKDGKIHFENVPFYGVYMPDGIDSYTVDGKSYVLTANEGDETEWPATDGDPIRVNTTKVKSLKGSLDPNSAAAQFLNGTTAYDGVTAMSDMGNEGIYLYGGRSFSIWDADTMAQVYDSGSDFEKITATRLPDSFNASNDDADLDSRSSKKGPEPEYVKVGQVGNRTLAFVGLERVGGVMTYDITDPHNVYFVNYTNTRDFTKGLETDSGPEGLDFIPAAISPTGRPLLLVANEVGGTVAVLQVNVAKVTLDRSSLSLLTNASPVQLKATADPASGITWTSSNPLVAGVDENGNVKPLSAGTTVIRAASADGYGAAECVVSVSYPAVVTNPGSTPNGSGDSSNAGKPSVTDGAKGAVATTVVSAKTDENGKATLAVTPEQVADALEALRQSASGKSGGTLELKASVEGNATSAAFKLPAEAWSQISANDGLSVRFDAGLAAVTLDPKALAAISSVAGDSDVSITVSLADKASLPNTLAPEAAAAIGDRPVYVFAVDAGSEHVGNFSGGKADVSVPYKPGAGEGSDAVILYFVAADGSAQVVPNANYDASTGLLSFRTGHFSTYAVGYNPVTFTDTESSFAKRDIALLAARGIVGGAGDGTFSPKAKLTRGDFALLLARLAGADLSGVQGSPFADVPVSAYYAKAVQWAASGGVVNGVGEQRFDPQAIVTREQMAVMIARLAKLSGVDLPATASAGFADQADIPAYAADAVSELHAAGLLTGKSAPGGTGFRFAPKDETTREEAAKVLAAMLKLL</sequence>
<dbReference type="EMBL" id="JACJVO010000051">
    <property type="protein sequence ID" value="MBB6735618.1"/>
    <property type="molecule type" value="Genomic_DNA"/>
</dbReference>
<dbReference type="SUPFAM" id="SSF50969">
    <property type="entry name" value="YVTN repeat-like/Quinoprotein amine dehydrogenase"/>
    <property type="match status" value="1"/>
</dbReference>
<dbReference type="PROSITE" id="PS51841">
    <property type="entry name" value="LTD"/>
    <property type="match status" value="1"/>
</dbReference>
<dbReference type="Pfam" id="PF05345">
    <property type="entry name" value="He_PIG"/>
    <property type="match status" value="1"/>
</dbReference>
<dbReference type="InterPro" id="IPR001119">
    <property type="entry name" value="SLH_dom"/>
</dbReference>
<keyword evidence="6" id="KW-1185">Reference proteome</keyword>
<dbReference type="GO" id="GO:0005509">
    <property type="term" value="F:calcium ion binding"/>
    <property type="evidence" value="ECO:0007669"/>
    <property type="project" value="InterPro"/>
</dbReference>
<dbReference type="InterPro" id="IPR013783">
    <property type="entry name" value="Ig-like_fold"/>
</dbReference>
<feature type="domain" description="SLH" evidence="3">
    <location>
        <begin position="1195"/>
        <end position="1253"/>
    </location>
</feature>
<feature type="domain" description="LTD" evidence="4">
    <location>
        <begin position="48"/>
        <end position="214"/>
    </location>
</feature>
<dbReference type="SUPFAM" id="SSF49373">
    <property type="entry name" value="Invasin/intimin cell-adhesion fragments"/>
    <property type="match status" value="1"/>
</dbReference>
<comment type="caution">
    <text evidence="5">The sequence shown here is derived from an EMBL/GenBank/DDBJ whole genome shotgun (WGS) entry which is preliminary data.</text>
</comment>
<feature type="region of interest" description="Disordered" evidence="1">
    <location>
        <begin position="959"/>
        <end position="981"/>
    </location>
</feature>
<evidence type="ECO:0000313" key="5">
    <source>
        <dbReference type="EMBL" id="MBB6735618.1"/>
    </source>
</evidence>